<sequence length="54" mass="6410">MSLFLAKSRQTIPSLESMEKILNRLDLKKKTKEEKEDKDLLAFYHKDTLTEIKI</sequence>
<dbReference type="AlphaFoldDB" id="M6ZR66"/>
<accession>M6ZR66</accession>
<name>M6ZR66_LEPIR</name>
<protein>
    <submittedName>
        <fullName evidence="1">Uncharacterized protein</fullName>
    </submittedName>
</protein>
<dbReference type="EMBL" id="AKWN02000309">
    <property type="protein sequence ID" value="EMP06737.1"/>
    <property type="molecule type" value="Genomic_DNA"/>
</dbReference>
<organism evidence="1 2">
    <name type="scientific">Leptospira interrogans serovar Pyrogenes str. 200701872</name>
    <dbReference type="NCBI Taxonomy" id="1193029"/>
    <lineage>
        <taxon>Bacteria</taxon>
        <taxon>Pseudomonadati</taxon>
        <taxon>Spirochaetota</taxon>
        <taxon>Spirochaetia</taxon>
        <taxon>Leptospirales</taxon>
        <taxon>Leptospiraceae</taxon>
        <taxon>Leptospira</taxon>
    </lineage>
</organism>
<dbReference type="BioCyc" id="LINT1193029:G11R4-3993-MONOMER"/>
<gene>
    <name evidence="1" type="ORF">LEP1GSC124_0862</name>
</gene>
<evidence type="ECO:0000313" key="2">
    <source>
        <dbReference type="Proteomes" id="UP000012117"/>
    </source>
</evidence>
<dbReference type="Proteomes" id="UP000012117">
    <property type="component" value="Unassembled WGS sequence"/>
</dbReference>
<reference evidence="1 2" key="1">
    <citation type="submission" date="2013-01" db="EMBL/GenBank/DDBJ databases">
        <authorList>
            <person name="Harkins D.M."/>
            <person name="Durkin A.S."/>
            <person name="Brinkac L.M."/>
            <person name="Haft D.H."/>
            <person name="Selengut J.D."/>
            <person name="Sanka R."/>
            <person name="DePew J."/>
            <person name="Purushe J."/>
            <person name="Picardeau M."/>
            <person name="Werts C."/>
            <person name="Goarant C."/>
            <person name="Vinetz J.M."/>
            <person name="Sutton G.G."/>
            <person name="Nierman W.C."/>
            <person name="Fouts D.E."/>
        </authorList>
    </citation>
    <scope>NUCLEOTIDE SEQUENCE [LARGE SCALE GENOMIC DNA]</scope>
    <source>
        <strain evidence="1 2">200701872</strain>
    </source>
</reference>
<evidence type="ECO:0000313" key="1">
    <source>
        <dbReference type="EMBL" id="EMP06737.1"/>
    </source>
</evidence>
<comment type="caution">
    <text evidence="1">The sequence shown here is derived from an EMBL/GenBank/DDBJ whole genome shotgun (WGS) entry which is preliminary data.</text>
</comment>
<proteinExistence type="predicted"/>